<organism evidence="3 4">
    <name type="scientific">Geoglobus ahangari</name>
    <dbReference type="NCBI Taxonomy" id="113653"/>
    <lineage>
        <taxon>Archaea</taxon>
        <taxon>Methanobacteriati</taxon>
        <taxon>Methanobacteriota</taxon>
        <taxon>Archaeoglobi</taxon>
        <taxon>Archaeoglobales</taxon>
        <taxon>Archaeoglobaceae</taxon>
        <taxon>Geoglobus</taxon>
    </lineage>
</organism>
<dbReference type="Pfam" id="PF09623">
    <property type="entry name" value="Cas_NE0113"/>
    <property type="match status" value="1"/>
</dbReference>
<sequence>MKVAVIAPLGMSPPVITAFVHHIRDVRDLVVITTADDRVKQGFELVKVAMKVKYPKTRVHEVEVPFEDITTEEQNFEFMRIAGRTIKRQKEKFGSDVVYLNVAGGRKNMCITLSILGQFLNVDGVFHVVSPNVKIVNEMLENLRHDIERLYLAESDEERLRIYEEKARYFNALMFPEDYQVVRIPTVPVPGDYMQRILDVIYNDRLDTLTYSERELLLRHGLIEKFGNRYRVSDFGKRFAEVLVG</sequence>
<dbReference type="RefSeq" id="WP_048095569.1">
    <property type="nucleotide sequence ID" value="NZ_CP011267.1"/>
</dbReference>
<dbReference type="KEGG" id="gah:GAH_01381"/>
<dbReference type="InterPro" id="IPR019092">
    <property type="entry name" value="SSO2081-like_dom"/>
</dbReference>
<accession>A0A0F7DBL9</accession>
<dbReference type="InterPro" id="IPR019848">
    <property type="entry name" value="CRISPR-assoc_prot_Csx14"/>
</dbReference>
<reference evidence="3 4" key="1">
    <citation type="submission" date="2015-04" db="EMBL/GenBank/DDBJ databases">
        <title>The complete genome sequence of the hyperthermophilic, obligate iron-reducing archaeon Geoglobus ahangari strain 234T.</title>
        <authorList>
            <person name="Manzella M.P."/>
            <person name="Holmes D.E."/>
            <person name="Rocheleau J.M."/>
            <person name="Chung A."/>
            <person name="Reguera G."/>
            <person name="Kashefi K."/>
        </authorList>
    </citation>
    <scope>NUCLEOTIDE SEQUENCE [LARGE SCALE GENOMIC DNA]</scope>
    <source>
        <strain evidence="3 4">234</strain>
    </source>
</reference>
<dbReference type="Pfam" id="PF24744">
    <property type="entry name" value="CARF-assoc_HTH"/>
    <property type="match status" value="1"/>
</dbReference>
<dbReference type="InterPro" id="IPR056479">
    <property type="entry name" value="CARF-assoc_HTH"/>
</dbReference>
<protein>
    <submittedName>
        <fullName evidence="3">CRISPR-associated protein, Csx14 family</fullName>
    </submittedName>
</protein>
<feature type="domain" description="CARF-associated helix-turn-helix" evidence="2">
    <location>
        <begin position="191"/>
        <end position="245"/>
    </location>
</feature>
<name>A0A0F7DBL9_9EURY</name>
<dbReference type="NCBIfam" id="TIGR03642">
    <property type="entry name" value="cas_csx14"/>
    <property type="match status" value="1"/>
</dbReference>
<dbReference type="InParanoid" id="A0A0F7DBL9"/>
<evidence type="ECO:0000259" key="1">
    <source>
        <dbReference type="Pfam" id="PF09623"/>
    </source>
</evidence>
<dbReference type="HOGENOM" id="CLU_094460_0_0_2"/>
<dbReference type="EMBL" id="CP011267">
    <property type="protein sequence ID" value="AKG91321.1"/>
    <property type="molecule type" value="Genomic_DNA"/>
</dbReference>
<dbReference type="GeneID" id="24803952"/>
<proteinExistence type="predicted"/>
<gene>
    <name evidence="3" type="ORF">GAH_01381</name>
</gene>
<evidence type="ECO:0000313" key="4">
    <source>
        <dbReference type="Proteomes" id="UP000034723"/>
    </source>
</evidence>
<keyword evidence="4" id="KW-1185">Reference proteome</keyword>
<feature type="domain" description="CRISPR system ring nuclease SSO2081-like" evidence="1">
    <location>
        <begin position="12"/>
        <end position="190"/>
    </location>
</feature>
<dbReference type="AlphaFoldDB" id="A0A0F7DBL9"/>
<dbReference type="OrthoDB" id="117777at2157"/>
<dbReference type="Proteomes" id="UP000034723">
    <property type="component" value="Chromosome"/>
</dbReference>
<evidence type="ECO:0000313" key="3">
    <source>
        <dbReference type="EMBL" id="AKG91321.1"/>
    </source>
</evidence>
<evidence type="ECO:0000259" key="2">
    <source>
        <dbReference type="Pfam" id="PF24744"/>
    </source>
</evidence>